<dbReference type="CDD" id="cd06530">
    <property type="entry name" value="S26_SPase_I"/>
    <property type="match status" value="1"/>
</dbReference>
<evidence type="ECO:0000256" key="2">
    <source>
        <dbReference type="ARBA" id="ARBA00004401"/>
    </source>
</evidence>
<keyword evidence="5 6" id="KW-0378">Hydrolase</keyword>
<gene>
    <name evidence="8" type="primary">lepB</name>
    <name evidence="8" type="ORF">N1496_08595</name>
</gene>
<reference evidence="9" key="1">
    <citation type="submission" date="2022-10" db="EMBL/GenBank/DDBJ databases">
        <title>Streptococcus didelphis as causative of fatal infections in opossums (Didelphis albiventris).</title>
        <authorList>
            <person name="Breyer G.M."/>
            <person name="Da Silva M.E.R.J."/>
            <person name="Siqueira F.M."/>
        </authorList>
    </citation>
    <scope>NUCLEOTIDE SEQUENCE [LARGE SCALE GENOMIC DNA]</scope>
    <source>
        <strain evidence="9">LBVP101/21</strain>
    </source>
</reference>
<feature type="transmembrane region" description="Helical" evidence="6">
    <location>
        <begin position="32"/>
        <end position="53"/>
    </location>
</feature>
<feature type="domain" description="Peptidase S26" evidence="7">
    <location>
        <begin position="29"/>
        <end position="181"/>
    </location>
</feature>
<dbReference type="EMBL" id="CP110509">
    <property type="protein sequence ID" value="WMB28013.1"/>
    <property type="molecule type" value="Genomic_DNA"/>
</dbReference>
<evidence type="ECO:0000313" key="8">
    <source>
        <dbReference type="EMBL" id="WMB28013.1"/>
    </source>
</evidence>
<comment type="subcellular location">
    <subcellularLocation>
        <location evidence="2">Cell membrane</location>
        <topology evidence="2">Single-pass type II membrane protein</topology>
    </subcellularLocation>
    <subcellularLocation>
        <location evidence="6">Membrane</location>
        <topology evidence="6">Single-pass type II membrane protein</topology>
    </subcellularLocation>
</comment>
<sequence>MSKLSFSSDELADELQRIKYRRRFWIALRNTLYVLFAVAGLAILIAVIWLPVLRIYGSSMNKTLTEDDIVLTQKGASVKKGDILAFYYNNKVLVKRVIAKSGDWVTVDSQGDVYVNQKKLKEPYLQHKALGESNIKYPYQVPDQQIFVMGDNRKTSIDSRNTAVGTVSQEQIIGRIFFKVWPLQKLGPISQ</sequence>
<keyword evidence="6" id="KW-0472">Membrane</keyword>
<proteinExistence type="inferred from homology"/>
<evidence type="ECO:0000256" key="4">
    <source>
        <dbReference type="ARBA" id="ARBA00013208"/>
    </source>
</evidence>
<dbReference type="SUPFAM" id="SSF51306">
    <property type="entry name" value="LexA/Signal peptidase"/>
    <property type="match status" value="1"/>
</dbReference>
<dbReference type="PRINTS" id="PR00727">
    <property type="entry name" value="LEADERPTASE"/>
</dbReference>
<dbReference type="PANTHER" id="PTHR43390">
    <property type="entry name" value="SIGNAL PEPTIDASE I"/>
    <property type="match status" value="1"/>
</dbReference>
<comment type="catalytic activity">
    <reaction evidence="1 6">
        <text>Cleavage of hydrophobic, N-terminal signal or leader sequences from secreted and periplasmic proteins.</text>
        <dbReference type="EC" id="3.4.21.89"/>
    </reaction>
</comment>
<protein>
    <recommendedName>
        <fullName evidence="4 6">Signal peptidase I</fullName>
        <ecNumber evidence="4 6">3.4.21.89</ecNumber>
    </recommendedName>
</protein>
<dbReference type="InterPro" id="IPR019758">
    <property type="entry name" value="Pept_S26A_signal_pept_1_CS"/>
</dbReference>
<accession>A0ABY9LGM6</accession>
<comment type="similarity">
    <text evidence="3 6">Belongs to the peptidase S26 family.</text>
</comment>
<dbReference type="EC" id="3.4.21.89" evidence="4 6"/>
<evidence type="ECO:0000259" key="7">
    <source>
        <dbReference type="Pfam" id="PF10502"/>
    </source>
</evidence>
<keyword evidence="6" id="KW-1133">Transmembrane helix</keyword>
<evidence type="ECO:0000256" key="3">
    <source>
        <dbReference type="ARBA" id="ARBA00009370"/>
    </source>
</evidence>
<name>A0ABY9LGM6_9STRE</name>
<dbReference type="GO" id="GO:0009003">
    <property type="term" value="F:signal peptidase activity"/>
    <property type="evidence" value="ECO:0007669"/>
    <property type="project" value="UniProtKB-EC"/>
</dbReference>
<organism evidence="8 9">
    <name type="scientific">Streptococcus didelphis</name>
    <dbReference type="NCBI Taxonomy" id="102886"/>
    <lineage>
        <taxon>Bacteria</taxon>
        <taxon>Bacillati</taxon>
        <taxon>Bacillota</taxon>
        <taxon>Bacilli</taxon>
        <taxon>Lactobacillales</taxon>
        <taxon>Streptococcaceae</taxon>
        <taxon>Streptococcus</taxon>
    </lineage>
</organism>
<evidence type="ECO:0000256" key="6">
    <source>
        <dbReference type="RuleBase" id="RU362042"/>
    </source>
</evidence>
<dbReference type="InterPro" id="IPR036286">
    <property type="entry name" value="LexA/Signal_pep-like_sf"/>
</dbReference>
<dbReference type="Gene3D" id="2.10.109.10">
    <property type="entry name" value="Umud Fragment, subunit A"/>
    <property type="match status" value="1"/>
</dbReference>
<dbReference type="Pfam" id="PF10502">
    <property type="entry name" value="Peptidase_S26"/>
    <property type="match status" value="1"/>
</dbReference>
<keyword evidence="9" id="KW-1185">Reference proteome</keyword>
<dbReference type="InterPro" id="IPR000223">
    <property type="entry name" value="Pept_S26A_signal_pept_1"/>
</dbReference>
<evidence type="ECO:0000256" key="1">
    <source>
        <dbReference type="ARBA" id="ARBA00000677"/>
    </source>
</evidence>
<dbReference type="NCBIfam" id="TIGR02227">
    <property type="entry name" value="sigpep_I_bact"/>
    <property type="match status" value="1"/>
</dbReference>
<keyword evidence="6" id="KW-0812">Transmembrane</keyword>
<dbReference type="PROSITE" id="PS00761">
    <property type="entry name" value="SPASE_I_3"/>
    <property type="match status" value="1"/>
</dbReference>
<dbReference type="InterPro" id="IPR019533">
    <property type="entry name" value="Peptidase_S26"/>
</dbReference>
<dbReference type="RefSeq" id="WP_018366962.1">
    <property type="nucleotide sequence ID" value="NZ_CP104407.1"/>
</dbReference>
<dbReference type="PANTHER" id="PTHR43390:SF1">
    <property type="entry name" value="CHLOROPLAST PROCESSING PEPTIDASE"/>
    <property type="match status" value="1"/>
</dbReference>
<evidence type="ECO:0000256" key="5">
    <source>
        <dbReference type="ARBA" id="ARBA00022801"/>
    </source>
</evidence>
<dbReference type="Proteomes" id="UP001238096">
    <property type="component" value="Chromosome"/>
</dbReference>
<keyword evidence="6" id="KW-0645">Protease</keyword>
<evidence type="ECO:0000313" key="9">
    <source>
        <dbReference type="Proteomes" id="UP001238096"/>
    </source>
</evidence>